<evidence type="ECO:0000256" key="1">
    <source>
        <dbReference type="ARBA" id="ARBA00023002"/>
    </source>
</evidence>
<comment type="caution">
    <text evidence="4">The sequence shown here is derived from an EMBL/GenBank/DDBJ whole genome shotgun (WGS) entry which is preliminary data.</text>
</comment>
<reference evidence="4 5" key="1">
    <citation type="submission" date="2023-12" db="EMBL/GenBank/DDBJ databases">
        <title>Denitrificimonas halotolerans sp. nov.,a novel species isolated from landfill leachate.</title>
        <authorList>
            <person name="Wang S."/>
        </authorList>
    </citation>
    <scope>NUCLEOTIDE SEQUENCE [LARGE SCALE GENOMIC DNA]</scope>
    <source>
        <strain evidence="4 5">JX-1</strain>
    </source>
</reference>
<evidence type="ECO:0000313" key="4">
    <source>
        <dbReference type="EMBL" id="MDY7219959.1"/>
    </source>
</evidence>
<name>A0ABU5GSV9_9GAMM</name>
<dbReference type="Proteomes" id="UP001294570">
    <property type="component" value="Unassembled WGS sequence"/>
</dbReference>
<proteinExistence type="predicted"/>
<dbReference type="PANTHER" id="PTHR43333">
    <property type="entry name" value="2-HACID_DH_C DOMAIN-CONTAINING PROTEIN"/>
    <property type="match status" value="1"/>
</dbReference>
<evidence type="ECO:0000259" key="3">
    <source>
        <dbReference type="Pfam" id="PF02826"/>
    </source>
</evidence>
<dbReference type="SUPFAM" id="SSF51735">
    <property type="entry name" value="NAD(P)-binding Rossmann-fold domains"/>
    <property type="match status" value="1"/>
</dbReference>
<dbReference type="SUPFAM" id="SSF52283">
    <property type="entry name" value="Formate/glycerate dehydrogenase catalytic domain-like"/>
    <property type="match status" value="1"/>
</dbReference>
<dbReference type="Pfam" id="PF02826">
    <property type="entry name" value="2-Hacid_dh_C"/>
    <property type="match status" value="1"/>
</dbReference>
<gene>
    <name evidence="4" type="ORF">TOI97_10340</name>
</gene>
<keyword evidence="2" id="KW-0520">NAD</keyword>
<keyword evidence="1" id="KW-0560">Oxidoreductase</keyword>
<dbReference type="InterPro" id="IPR036291">
    <property type="entry name" value="NAD(P)-bd_dom_sf"/>
</dbReference>
<evidence type="ECO:0000313" key="5">
    <source>
        <dbReference type="Proteomes" id="UP001294570"/>
    </source>
</evidence>
<dbReference type="PANTHER" id="PTHR43333:SF1">
    <property type="entry name" value="D-ISOMER SPECIFIC 2-HYDROXYACID DEHYDROGENASE NAD-BINDING DOMAIN-CONTAINING PROTEIN"/>
    <property type="match status" value="1"/>
</dbReference>
<accession>A0ABU5GSV9</accession>
<organism evidence="4 5">
    <name type="scientific">Denitrificimonas halotolerans</name>
    <dbReference type="NCBI Taxonomy" id="3098930"/>
    <lineage>
        <taxon>Bacteria</taxon>
        <taxon>Pseudomonadati</taxon>
        <taxon>Pseudomonadota</taxon>
        <taxon>Gammaproteobacteria</taxon>
        <taxon>Pseudomonadales</taxon>
        <taxon>Pseudomonadaceae</taxon>
        <taxon>Denitrificimonas</taxon>
    </lineage>
</organism>
<dbReference type="InterPro" id="IPR006140">
    <property type="entry name" value="D-isomer_DH_NAD-bd"/>
</dbReference>
<dbReference type="RefSeq" id="WP_321554046.1">
    <property type="nucleotide sequence ID" value="NZ_JAXIVU010000015.1"/>
</dbReference>
<feature type="domain" description="D-isomer specific 2-hydroxyacid dehydrogenase NAD-binding" evidence="3">
    <location>
        <begin position="102"/>
        <end position="274"/>
    </location>
</feature>
<keyword evidence="5" id="KW-1185">Reference proteome</keyword>
<evidence type="ECO:0000256" key="2">
    <source>
        <dbReference type="ARBA" id="ARBA00023027"/>
    </source>
</evidence>
<dbReference type="EMBL" id="JAXIVU010000015">
    <property type="protein sequence ID" value="MDY7219959.1"/>
    <property type="molecule type" value="Genomic_DNA"/>
</dbReference>
<dbReference type="Gene3D" id="3.40.50.720">
    <property type="entry name" value="NAD(P)-binding Rossmann-like Domain"/>
    <property type="match status" value="2"/>
</dbReference>
<sequence length="311" mass="33981">MRIALQFDTPQLRKEIAKIAPEAEVVLLPADGSLNIKKPVDVVLATPAGSEQMARLLAVTPNLSWVHIMGTGVDAYPLNLLTGRCVTCSKGSTAVPIAEWVLAMILAHTKQLPNSWIKQPPACWYNADLDSLEGKTLGLIGFGQIGQAIAKRALAFDMRVIAVVRNFRPSPMAGVEFIKKIEQLLPRADHLVLALPATRQSTGLIGAQQLALMKPNSHLINISRAAILNQTALKNALDNGHIAQASLDVVEPEPLPEGHWIYQHPKVKLSPHISWNAPFSYQRMINPFLDNLSRWIAGTPLRGMVDTQAGY</sequence>
<protein>
    <submittedName>
        <fullName evidence="4">NAD(P)-dependent oxidoreductase</fullName>
    </submittedName>
</protein>